<gene>
    <name evidence="1" type="ORF">BDQ12DRAFT_739804</name>
</gene>
<accession>A0A5C3LF82</accession>
<proteinExistence type="predicted"/>
<evidence type="ECO:0000313" key="1">
    <source>
        <dbReference type="EMBL" id="TFK31764.1"/>
    </source>
</evidence>
<dbReference type="STRING" id="68775.A0A5C3LF82"/>
<organism evidence="1 2">
    <name type="scientific">Crucibulum laeve</name>
    <dbReference type="NCBI Taxonomy" id="68775"/>
    <lineage>
        <taxon>Eukaryota</taxon>
        <taxon>Fungi</taxon>
        <taxon>Dikarya</taxon>
        <taxon>Basidiomycota</taxon>
        <taxon>Agaricomycotina</taxon>
        <taxon>Agaricomycetes</taxon>
        <taxon>Agaricomycetidae</taxon>
        <taxon>Agaricales</taxon>
        <taxon>Agaricineae</taxon>
        <taxon>Nidulariaceae</taxon>
        <taxon>Crucibulum</taxon>
    </lineage>
</organism>
<protein>
    <recommendedName>
        <fullName evidence="3">RING-type domain-containing protein</fullName>
    </recommendedName>
</protein>
<keyword evidence="2" id="KW-1185">Reference proteome</keyword>
<name>A0A5C3LF82_9AGAR</name>
<sequence length="817" mass="91009">MHLVALKEGNSNEQLARIHLVLDALAHLNDEDNRDKIERVTRKLAHMIHHIKDAVTCKTVTDEEYSNALVVISCLIDNIQSISRRQLQRLLGDCTWNSTELAGELHSLSECLNLSITQDTTYKFNRDAVRPAQSVPSDTSPLRVEDAMVKLAELDISMNSPSDSDPWPKRIMSKAHENTSTRIAKRSRHTAQDEVTNTPIRSNIQIDSFSKAACRSVTTAIFPDLKMNSSLSDVTEAIRNAGYRVPNNLTESQILKITVSDGPSVYDASVEGGLKISRSEPLLWWWNKYLSYHNLAPPSTPGQTTAHLEDDGGVHVGGVTLHFHRTLRVPDTGVNPLPMNLGIFPLIPVEQYAHRIPESIRTRGGFILPVFRREALWVRFSGSNAAVKLAVGGINAISGVCQDDSPEPSVEQDYIVAGLQPWMDGIVTRHGVVRQFVASEMGNGYTVEEQINGKGDMGGFQFDIFPERQVISGKFRAMDTKHDGQWSGDLDHYKSAAELELNTGDTLHFIRNPIDISLHVTPLSSVNGERHSMRKHLNSYITTKQKWTISSYQRRVSPSAILQAKYLHSNSESRRVRSYRGGRRIAVDDSVKMGLAAGGEILQKIYKDPKSPRVYNEHQPRRIYFHLVSPEAWEVITHVLPPITPITQDMYLKRGIPWFNLFDDYVSAITKQPGSLSQVKSITTLDQEGRNQSRTSTLINPNNPPRCNCHPNAVISAVYRPCGHGACNTCLGTSLLGGSVCSICKSSVSKFVGVTSPIPMISSVSPLKGANSDKLGWDVEEVERFSALALDRKDVICIHLQRDKVSALHSNSWWMRQ</sequence>
<evidence type="ECO:0008006" key="3">
    <source>
        <dbReference type="Google" id="ProtNLM"/>
    </source>
</evidence>
<evidence type="ECO:0000313" key="2">
    <source>
        <dbReference type="Proteomes" id="UP000308652"/>
    </source>
</evidence>
<dbReference type="AlphaFoldDB" id="A0A5C3LF82"/>
<dbReference type="EMBL" id="ML213710">
    <property type="protein sequence ID" value="TFK31764.1"/>
    <property type="molecule type" value="Genomic_DNA"/>
</dbReference>
<dbReference type="OrthoDB" id="428577at2759"/>
<reference evidence="1 2" key="1">
    <citation type="journal article" date="2019" name="Nat. Ecol. Evol.">
        <title>Megaphylogeny resolves global patterns of mushroom evolution.</title>
        <authorList>
            <person name="Varga T."/>
            <person name="Krizsan K."/>
            <person name="Foldi C."/>
            <person name="Dima B."/>
            <person name="Sanchez-Garcia M."/>
            <person name="Sanchez-Ramirez S."/>
            <person name="Szollosi G.J."/>
            <person name="Szarkandi J.G."/>
            <person name="Papp V."/>
            <person name="Albert L."/>
            <person name="Andreopoulos W."/>
            <person name="Angelini C."/>
            <person name="Antonin V."/>
            <person name="Barry K.W."/>
            <person name="Bougher N.L."/>
            <person name="Buchanan P."/>
            <person name="Buyck B."/>
            <person name="Bense V."/>
            <person name="Catcheside P."/>
            <person name="Chovatia M."/>
            <person name="Cooper J."/>
            <person name="Damon W."/>
            <person name="Desjardin D."/>
            <person name="Finy P."/>
            <person name="Geml J."/>
            <person name="Haridas S."/>
            <person name="Hughes K."/>
            <person name="Justo A."/>
            <person name="Karasinski D."/>
            <person name="Kautmanova I."/>
            <person name="Kiss B."/>
            <person name="Kocsube S."/>
            <person name="Kotiranta H."/>
            <person name="LaButti K.M."/>
            <person name="Lechner B.E."/>
            <person name="Liimatainen K."/>
            <person name="Lipzen A."/>
            <person name="Lukacs Z."/>
            <person name="Mihaltcheva S."/>
            <person name="Morgado L.N."/>
            <person name="Niskanen T."/>
            <person name="Noordeloos M.E."/>
            <person name="Ohm R.A."/>
            <person name="Ortiz-Santana B."/>
            <person name="Ovrebo C."/>
            <person name="Racz N."/>
            <person name="Riley R."/>
            <person name="Savchenko A."/>
            <person name="Shiryaev A."/>
            <person name="Soop K."/>
            <person name="Spirin V."/>
            <person name="Szebenyi C."/>
            <person name="Tomsovsky M."/>
            <person name="Tulloss R.E."/>
            <person name="Uehling J."/>
            <person name="Grigoriev I.V."/>
            <person name="Vagvolgyi C."/>
            <person name="Papp T."/>
            <person name="Martin F.M."/>
            <person name="Miettinen O."/>
            <person name="Hibbett D.S."/>
            <person name="Nagy L.G."/>
        </authorList>
    </citation>
    <scope>NUCLEOTIDE SEQUENCE [LARGE SCALE GENOMIC DNA]</scope>
    <source>
        <strain evidence="1 2">CBS 166.37</strain>
    </source>
</reference>
<dbReference type="Proteomes" id="UP000308652">
    <property type="component" value="Unassembled WGS sequence"/>
</dbReference>